<sequence length="523" mass="57470">MGKWEWIKACRAGVGLSGQRSAWRHVIRSGWEGERNGTIIMARSSSSSKKKKQKQLSAWQFLFGGCLYGSASGAGSKVRPGPRPSSTAAAKQPSSPAPASASGLQQRLSVTDVMSTCSDQDLSVSLVGSNLQVFTVGELKAATQGFVDSNFLGEGGFGPVYKGVVGEGAKPGLRAQQIAVKLWDPEGTQGHKEWLSEVIFLGQLRHPNLVKLVGYCSEEEHRLLVYEYMPKGSLENHLFKSEYLRSPFTPIPVLNYSSSSSILPPYPWAFRWAGMHAWCEFPPVLSWSTRLNIAVGAAKGLAFLHDAEKPDYEAKLSDFGLAKDGPEGDDTHVSTRVMGTHGYAAPEYILTGHLTAKSDVYSFGVVLLEILSGRRAVDKTRPSREQNLVEHMRSWLKDPQKLGRVMDPALEGKYPAMAAHMAALVAYRCLSGSPKNRPDMSKVVEDLEPLLSTTDDAPGEPVVAQEDAKKERTRRRDGDQREKVRAQSKVATRSPRRGVPRRQAAPGQSQEFWEWHMPAQTKP</sequence>
<feature type="compositionally biased region" description="Basic and acidic residues" evidence="6">
    <location>
        <begin position="466"/>
        <end position="485"/>
    </location>
</feature>
<dbReference type="SUPFAM" id="SSF56112">
    <property type="entry name" value="Protein kinase-like (PK-like)"/>
    <property type="match status" value="1"/>
</dbReference>
<protein>
    <recommendedName>
        <fullName evidence="1">non-specific serine/threonine protein kinase</fullName>
        <ecNumber evidence="1">2.7.11.1</ecNumber>
    </recommendedName>
</protein>
<keyword evidence="9" id="KW-1185">Reference proteome</keyword>
<reference evidence="8" key="1">
    <citation type="submission" date="2020-07" db="EMBL/GenBank/DDBJ databases">
        <title>Genome sequence and genetic diversity analysis of an under-domesticated orphan crop, white fonio (Digitaria exilis).</title>
        <authorList>
            <person name="Bennetzen J.L."/>
            <person name="Chen S."/>
            <person name="Ma X."/>
            <person name="Wang X."/>
            <person name="Yssel A.E.J."/>
            <person name="Chaluvadi S.R."/>
            <person name="Johnson M."/>
            <person name="Gangashetty P."/>
            <person name="Hamidou F."/>
            <person name="Sanogo M.D."/>
            <person name="Zwaenepoel A."/>
            <person name="Wallace J."/>
            <person name="Van De Peer Y."/>
            <person name="Van Deynze A."/>
        </authorList>
    </citation>
    <scope>NUCLEOTIDE SEQUENCE</scope>
    <source>
        <tissue evidence="8">Leaves</tissue>
    </source>
</reference>
<dbReference type="InterPro" id="IPR050823">
    <property type="entry name" value="Plant_Ser_Thr_Prot_Kinase"/>
</dbReference>
<dbReference type="GO" id="GO:0005524">
    <property type="term" value="F:ATP binding"/>
    <property type="evidence" value="ECO:0007669"/>
    <property type="project" value="UniProtKB-KW"/>
</dbReference>
<dbReference type="Pfam" id="PF07714">
    <property type="entry name" value="PK_Tyr_Ser-Thr"/>
    <property type="match status" value="1"/>
</dbReference>
<dbReference type="InterPro" id="IPR000719">
    <property type="entry name" value="Prot_kinase_dom"/>
</dbReference>
<keyword evidence="4" id="KW-0418">Kinase</keyword>
<dbReference type="InterPro" id="IPR011009">
    <property type="entry name" value="Kinase-like_dom_sf"/>
</dbReference>
<proteinExistence type="predicted"/>
<accession>A0A835F649</accession>
<evidence type="ECO:0000256" key="1">
    <source>
        <dbReference type="ARBA" id="ARBA00012513"/>
    </source>
</evidence>
<evidence type="ECO:0000313" key="8">
    <source>
        <dbReference type="EMBL" id="KAF8728947.1"/>
    </source>
</evidence>
<evidence type="ECO:0000256" key="5">
    <source>
        <dbReference type="ARBA" id="ARBA00022840"/>
    </source>
</evidence>
<dbReference type="InterPro" id="IPR001245">
    <property type="entry name" value="Ser-Thr/Tyr_kinase_cat_dom"/>
</dbReference>
<dbReference type="FunFam" id="3.30.200.20:FF:000228">
    <property type="entry name" value="Serine/threonine-protein kinase BIK1"/>
    <property type="match status" value="1"/>
</dbReference>
<dbReference type="GO" id="GO:0004674">
    <property type="term" value="F:protein serine/threonine kinase activity"/>
    <property type="evidence" value="ECO:0007669"/>
    <property type="project" value="UniProtKB-EC"/>
</dbReference>
<evidence type="ECO:0000313" key="9">
    <source>
        <dbReference type="Proteomes" id="UP000636709"/>
    </source>
</evidence>
<dbReference type="OrthoDB" id="4062651at2759"/>
<comment type="caution">
    <text evidence="8">The sequence shown here is derived from an EMBL/GenBank/DDBJ whole genome shotgun (WGS) entry which is preliminary data.</text>
</comment>
<evidence type="ECO:0000259" key="7">
    <source>
        <dbReference type="PROSITE" id="PS50011"/>
    </source>
</evidence>
<feature type="compositionally biased region" description="Low complexity" evidence="6">
    <location>
        <begin position="84"/>
        <end position="102"/>
    </location>
</feature>
<dbReference type="Proteomes" id="UP000636709">
    <property type="component" value="Unassembled WGS sequence"/>
</dbReference>
<feature type="region of interest" description="Disordered" evidence="6">
    <location>
        <begin position="74"/>
        <end position="105"/>
    </location>
</feature>
<dbReference type="EC" id="2.7.11.1" evidence="1"/>
<feature type="region of interest" description="Disordered" evidence="6">
    <location>
        <begin position="451"/>
        <end position="523"/>
    </location>
</feature>
<evidence type="ECO:0000256" key="4">
    <source>
        <dbReference type="ARBA" id="ARBA00022777"/>
    </source>
</evidence>
<organism evidence="8 9">
    <name type="scientific">Digitaria exilis</name>
    <dbReference type="NCBI Taxonomy" id="1010633"/>
    <lineage>
        <taxon>Eukaryota</taxon>
        <taxon>Viridiplantae</taxon>
        <taxon>Streptophyta</taxon>
        <taxon>Embryophyta</taxon>
        <taxon>Tracheophyta</taxon>
        <taxon>Spermatophyta</taxon>
        <taxon>Magnoliopsida</taxon>
        <taxon>Liliopsida</taxon>
        <taxon>Poales</taxon>
        <taxon>Poaceae</taxon>
        <taxon>PACMAD clade</taxon>
        <taxon>Panicoideae</taxon>
        <taxon>Panicodae</taxon>
        <taxon>Paniceae</taxon>
        <taxon>Anthephorinae</taxon>
        <taxon>Digitaria</taxon>
    </lineage>
</organism>
<dbReference type="PANTHER" id="PTHR45621">
    <property type="entry name" value="OS01G0588500 PROTEIN-RELATED"/>
    <property type="match status" value="1"/>
</dbReference>
<dbReference type="PROSITE" id="PS50011">
    <property type="entry name" value="PROTEIN_KINASE_DOM"/>
    <property type="match status" value="1"/>
</dbReference>
<dbReference type="Gene3D" id="3.30.200.20">
    <property type="entry name" value="Phosphorylase Kinase, domain 1"/>
    <property type="match status" value="1"/>
</dbReference>
<gene>
    <name evidence="8" type="ORF">HU200_018248</name>
</gene>
<evidence type="ECO:0000256" key="2">
    <source>
        <dbReference type="ARBA" id="ARBA00022679"/>
    </source>
</evidence>
<name>A0A835F649_9POAL</name>
<evidence type="ECO:0000256" key="6">
    <source>
        <dbReference type="SAM" id="MobiDB-lite"/>
    </source>
</evidence>
<dbReference type="AlphaFoldDB" id="A0A835F649"/>
<keyword evidence="2" id="KW-0808">Transferase</keyword>
<dbReference type="EMBL" id="JACEFO010001626">
    <property type="protein sequence ID" value="KAF8728947.1"/>
    <property type="molecule type" value="Genomic_DNA"/>
</dbReference>
<evidence type="ECO:0000256" key="3">
    <source>
        <dbReference type="ARBA" id="ARBA00022741"/>
    </source>
</evidence>
<feature type="domain" description="Protein kinase" evidence="7">
    <location>
        <begin position="146"/>
        <end position="451"/>
    </location>
</feature>
<dbReference type="Gene3D" id="1.10.510.10">
    <property type="entry name" value="Transferase(Phosphotransferase) domain 1"/>
    <property type="match status" value="1"/>
</dbReference>
<keyword evidence="5" id="KW-0067">ATP-binding</keyword>
<keyword evidence="3" id="KW-0547">Nucleotide-binding</keyword>